<feature type="binding site" evidence="5">
    <location>
        <position position="45"/>
    </location>
    <ligand>
        <name>ATP</name>
        <dbReference type="ChEBI" id="CHEBI:30616"/>
    </ligand>
</feature>
<evidence type="ECO:0000256" key="2">
    <source>
        <dbReference type="ARBA" id="ARBA00022741"/>
    </source>
</evidence>
<dbReference type="InterPro" id="IPR008271">
    <property type="entry name" value="Ser/Thr_kinase_AS"/>
</dbReference>
<organism evidence="9 10">
    <name type="scientific">Saccharomonospora xinjiangensis XJ-54</name>
    <dbReference type="NCBI Taxonomy" id="882086"/>
    <lineage>
        <taxon>Bacteria</taxon>
        <taxon>Bacillati</taxon>
        <taxon>Actinomycetota</taxon>
        <taxon>Actinomycetes</taxon>
        <taxon>Pseudonocardiales</taxon>
        <taxon>Pseudonocardiaceae</taxon>
        <taxon>Saccharomonospora</taxon>
    </lineage>
</organism>
<dbReference type="EMBL" id="JH636049">
    <property type="protein sequence ID" value="EID55066.1"/>
    <property type="molecule type" value="Genomic_DNA"/>
</dbReference>
<dbReference type="AlphaFoldDB" id="I0V4L3"/>
<proteinExistence type="predicted"/>
<keyword evidence="4 5" id="KW-0067">ATP-binding</keyword>
<evidence type="ECO:0000256" key="5">
    <source>
        <dbReference type="PROSITE-ProRule" id="PRU10141"/>
    </source>
</evidence>
<accession>I0V4L3</accession>
<evidence type="ECO:0000313" key="9">
    <source>
        <dbReference type="EMBL" id="EID55066.1"/>
    </source>
</evidence>
<dbReference type="InterPro" id="IPR011009">
    <property type="entry name" value="Kinase-like_dom_sf"/>
</dbReference>
<dbReference type="PROSITE" id="PS00107">
    <property type="entry name" value="PROTEIN_KINASE_ATP"/>
    <property type="match status" value="1"/>
</dbReference>
<dbReference type="HOGENOM" id="CLU_428181_0_0_11"/>
<dbReference type="Pfam" id="PF00069">
    <property type="entry name" value="Pkinase"/>
    <property type="match status" value="1"/>
</dbReference>
<dbReference type="PANTHER" id="PTHR43289">
    <property type="entry name" value="MITOGEN-ACTIVATED PROTEIN KINASE KINASE KINASE 20-RELATED"/>
    <property type="match status" value="1"/>
</dbReference>
<reference evidence="9 10" key="1">
    <citation type="submission" date="2012-01" db="EMBL/GenBank/DDBJ databases">
        <title>Improved High-Quality Draft sequence of Saccharomonospora xinjiangensis XJ-54.</title>
        <authorList>
            <consortium name="US DOE Joint Genome Institute"/>
            <person name="Lucas S."/>
            <person name="Han J."/>
            <person name="Lapidus A."/>
            <person name="Cheng J.-F."/>
            <person name="Goodwin L."/>
            <person name="Pitluck S."/>
            <person name="Peters L."/>
            <person name="Mikhailova N."/>
            <person name="Teshima H."/>
            <person name="Detter J.C."/>
            <person name="Han C."/>
            <person name="Tapia R."/>
            <person name="Land M."/>
            <person name="Hauser L."/>
            <person name="Kyrpides N."/>
            <person name="Ivanova N."/>
            <person name="Pagani I."/>
            <person name="Brambilla E.-M."/>
            <person name="Klenk H.-P."/>
            <person name="Woyke T."/>
        </authorList>
    </citation>
    <scope>NUCLEOTIDE SEQUENCE [LARGE SCALE GENOMIC DNA]</scope>
    <source>
        <strain evidence="9 10">XJ-54</strain>
    </source>
</reference>
<evidence type="ECO:0000259" key="8">
    <source>
        <dbReference type="PROSITE" id="PS50011"/>
    </source>
</evidence>
<dbReference type="SUPFAM" id="SSF56112">
    <property type="entry name" value="Protein kinase-like (PK-like)"/>
    <property type="match status" value="1"/>
</dbReference>
<dbReference type="PROSITE" id="PS00108">
    <property type="entry name" value="PROTEIN_KINASE_ST"/>
    <property type="match status" value="1"/>
</dbReference>
<dbReference type="SMART" id="SM00220">
    <property type="entry name" value="S_TKc"/>
    <property type="match status" value="1"/>
</dbReference>
<evidence type="ECO:0000256" key="7">
    <source>
        <dbReference type="SAM" id="Phobius"/>
    </source>
</evidence>
<keyword evidence="7" id="KW-1133">Transmembrane helix</keyword>
<evidence type="ECO:0000256" key="6">
    <source>
        <dbReference type="SAM" id="MobiDB-lite"/>
    </source>
</evidence>
<dbReference type="PANTHER" id="PTHR43289:SF34">
    <property type="entry name" value="SERINE_THREONINE-PROTEIN KINASE YBDM-RELATED"/>
    <property type="match status" value="1"/>
</dbReference>
<keyword evidence="7" id="KW-0812">Transmembrane</keyword>
<name>I0V4L3_9PSEU</name>
<dbReference type="STRING" id="882086.SacxiDRAFT_2851"/>
<dbReference type="eggNOG" id="COG0515">
    <property type="taxonomic scope" value="Bacteria"/>
</dbReference>
<keyword evidence="1" id="KW-0808">Transferase</keyword>
<dbReference type="GO" id="GO:0005524">
    <property type="term" value="F:ATP binding"/>
    <property type="evidence" value="ECO:0007669"/>
    <property type="project" value="UniProtKB-UniRule"/>
</dbReference>
<feature type="transmembrane region" description="Helical" evidence="7">
    <location>
        <begin position="315"/>
        <end position="336"/>
    </location>
</feature>
<dbReference type="RefSeq" id="WP_006239211.1">
    <property type="nucleotide sequence ID" value="NZ_JH636049.1"/>
</dbReference>
<evidence type="ECO:0000313" key="10">
    <source>
        <dbReference type="Proteomes" id="UP000004691"/>
    </source>
</evidence>
<dbReference type="PROSITE" id="PS50011">
    <property type="entry name" value="PROTEIN_KINASE_DOM"/>
    <property type="match status" value="1"/>
</dbReference>
<dbReference type="InterPro" id="IPR000719">
    <property type="entry name" value="Prot_kinase_dom"/>
</dbReference>
<gene>
    <name evidence="9" type="ORF">SacxiDRAFT_2851</name>
</gene>
<evidence type="ECO:0000256" key="4">
    <source>
        <dbReference type="ARBA" id="ARBA00022840"/>
    </source>
</evidence>
<keyword evidence="3 9" id="KW-0418">Kinase</keyword>
<dbReference type="Gene3D" id="1.10.510.10">
    <property type="entry name" value="Transferase(Phosphotransferase) domain 1"/>
    <property type="match status" value="1"/>
</dbReference>
<protein>
    <submittedName>
        <fullName evidence="9">Protein kinase family protein</fullName>
    </submittedName>
</protein>
<keyword evidence="10" id="KW-1185">Reference proteome</keyword>
<dbReference type="Gene3D" id="3.30.200.20">
    <property type="entry name" value="Phosphorylase Kinase, domain 1"/>
    <property type="match status" value="1"/>
</dbReference>
<dbReference type="InterPro" id="IPR017441">
    <property type="entry name" value="Protein_kinase_ATP_BS"/>
</dbReference>
<evidence type="ECO:0000256" key="1">
    <source>
        <dbReference type="ARBA" id="ARBA00022679"/>
    </source>
</evidence>
<feature type="region of interest" description="Disordered" evidence="6">
    <location>
        <begin position="342"/>
        <end position="378"/>
    </location>
</feature>
<sequence length="647" mass="66958">MTVKPLAPHDPQRVGPYRLLGSLGEGGMGRVLLAVGPEGRPAAVKVVHASLARDPVFRERFRREIEACRRVSGAYTAPVLAADPSAPVPWLATLYVPGPSLRQVVADTGVLPLPSLHRLAVGLTTALADIHRAGLVHRDLKPSNVLLTHDGPRVIDFGIARAVTDDVELTSTGSVIGSPEFMSPEQAHGHALTSATDVFSLGSVLVLAATGRSPFAGSSAAQTLYNVAHTEADLTGVPSPLREIVAACLDKEAQRRPTAHALLDRLAEIGTVAPGAAPWPPAVHKAIGRQETEAGRVLAATPRSVMSARRRTAPVVWSGVAAVLAIGVAATVVALAGGGDSGDGAGGAAAGDPGSAAVPTALPGNQSTTVNAEPDDDPLGVATLRGTDPCAVLASEPGLTARPAVHLSRCTYEHEDGHWFDLALGDAVPATPNPGDDVDDTELDGLSLVVDHGGEGRCEVVAVLPANPTLGVSVEVGPGVGDAVARPCAEARERLSVALNRLTDGGAKRDPDAESLANVDPCSLIDTNAIADIFTVNPTVVPDGLHGCEWAVSGTLTLQLAKEVDPAALPDDWEKRRLGAHTVYLQRDPRPGSPSCAVAWAHRPSEESFTETVTLRYRATATDLPVEEVCAATRSAAEHVVARLPKP</sequence>
<evidence type="ECO:0000256" key="3">
    <source>
        <dbReference type="ARBA" id="ARBA00022777"/>
    </source>
</evidence>
<dbReference type="GO" id="GO:0004674">
    <property type="term" value="F:protein serine/threonine kinase activity"/>
    <property type="evidence" value="ECO:0007669"/>
    <property type="project" value="TreeGrafter"/>
</dbReference>
<feature type="domain" description="Protein kinase" evidence="8">
    <location>
        <begin position="17"/>
        <end position="269"/>
    </location>
</feature>
<dbReference type="Proteomes" id="UP000004691">
    <property type="component" value="Unassembled WGS sequence"/>
</dbReference>
<dbReference type="CDD" id="cd14014">
    <property type="entry name" value="STKc_PknB_like"/>
    <property type="match status" value="1"/>
</dbReference>
<keyword evidence="7" id="KW-0472">Membrane</keyword>
<keyword evidence="2 5" id="KW-0547">Nucleotide-binding</keyword>